<keyword evidence="2" id="KW-1133">Transmembrane helix</keyword>
<dbReference type="Proteomes" id="UP000014629">
    <property type="component" value="Unassembled WGS sequence"/>
</dbReference>
<dbReference type="RefSeq" id="WP_016641439.1">
    <property type="nucleotide sequence ID" value="NZ_AOPZ01000149.1"/>
</dbReference>
<dbReference type="PATRIC" id="fig|1286094.4.peg.3279"/>
<reference evidence="3 4" key="1">
    <citation type="submission" date="2013-02" db="EMBL/GenBank/DDBJ databases">
        <title>Draft Genome Sequence of Streptomyces aurantiacus, Which Produces Setomimycin.</title>
        <authorList>
            <person name="Gruening B.A."/>
            <person name="Praeg A."/>
            <person name="Erxleben A."/>
            <person name="Guenther S."/>
            <person name="Mueller M."/>
        </authorList>
    </citation>
    <scope>NUCLEOTIDE SEQUENCE [LARGE SCALE GENOMIC DNA]</scope>
    <source>
        <strain evidence="3 4">JA 4570</strain>
    </source>
</reference>
<feature type="compositionally biased region" description="Basic and acidic residues" evidence="1">
    <location>
        <begin position="174"/>
        <end position="186"/>
    </location>
</feature>
<keyword evidence="4" id="KW-1185">Reference proteome</keyword>
<evidence type="ECO:0008006" key="5">
    <source>
        <dbReference type="Google" id="ProtNLM"/>
    </source>
</evidence>
<sequence length="193" mass="21339">MDQANPFETPRTFALHRAEYLVAFAASTAAIIVNFGDIRWPVWIALFLYIDVIGYLPGAIAFKRSGGRPISKVYYVLYNVMHSLITQGAVVALWCLTIGPEWALLAIPWHLSGDRGLFGNFMKSFALPYEPVAQKGYLRLLDDLRLAHPKPVAHTFDPEPVGHIPPAPPAGHTSHTDRAERADDARPVSPAAR</sequence>
<organism evidence="3 4">
    <name type="scientific">Streptomyces aurantiacus JA 4570</name>
    <dbReference type="NCBI Taxonomy" id="1286094"/>
    <lineage>
        <taxon>Bacteria</taxon>
        <taxon>Bacillati</taxon>
        <taxon>Actinomycetota</taxon>
        <taxon>Actinomycetes</taxon>
        <taxon>Kitasatosporales</taxon>
        <taxon>Streptomycetaceae</taxon>
        <taxon>Streptomyces</taxon>
        <taxon>Streptomyces aurantiacus group</taxon>
    </lineage>
</organism>
<feature type="region of interest" description="Disordered" evidence="1">
    <location>
        <begin position="157"/>
        <end position="193"/>
    </location>
</feature>
<feature type="transmembrane region" description="Helical" evidence="2">
    <location>
        <begin position="42"/>
        <end position="62"/>
    </location>
</feature>
<gene>
    <name evidence="3" type="ORF">STRAU_3312</name>
</gene>
<proteinExistence type="predicted"/>
<comment type="caution">
    <text evidence="3">The sequence shown here is derived from an EMBL/GenBank/DDBJ whole genome shotgun (WGS) entry which is preliminary data.</text>
</comment>
<dbReference type="EMBL" id="AOPZ01000149">
    <property type="protein sequence ID" value="EPH43616.1"/>
    <property type="molecule type" value="Genomic_DNA"/>
</dbReference>
<evidence type="ECO:0000313" key="3">
    <source>
        <dbReference type="EMBL" id="EPH43616.1"/>
    </source>
</evidence>
<evidence type="ECO:0000256" key="2">
    <source>
        <dbReference type="SAM" id="Phobius"/>
    </source>
</evidence>
<dbReference type="AlphaFoldDB" id="S3ZJ68"/>
<keyword evidence="2" id="KW-0812">Transmembrane</keyword>
<evidence type="ECO:0000256" key="1">
    <source>
        <dbReference type="SAM" id="MobiDB-lite"/>
    </source>
</evidence>
<feature type="transmembrane region" description="Helical" evidence="2">
    <location>
        <begin position="20"/>
        <end position="36"/>
    </location>
</feature>
<keyword evidence="2" id="KW-0472">Membrane</keyword>
<feature type="transmembrane region" description="Helical" evidence="2">
    <location>
        <begin position="74"/>
        <end position="94"/>
    </location>
</feature>
<accession>S3ZJ68</accession>
<evidence type="ECO:0000313" key="4">
    <source>
        <dbReference type="Proteomes" id="UP000014629"/>
    </source>
</evidence>
<name>S3ZJ68_9ACTN</name>
<protein>
    <recommendedName>
        <fullName evidence="5">Integral membrane protein</fullName>
    </recommendedName>
</protein>